<dbReference type="CDD" id="cd00093">
    <property type="entry name" value="HTH_XRE"/>
    <property type="match status" value="1"/>
</dbReference>
<sequence length="310" mass="36614">MEFKHYGEIIQKIRQDRNMSLKEAAGNSITPNNLSRFEKGLATVKVDTFFEILSKFNLDVEDYIEVLHIHDEDGQRAKQFLNAIFKLDQTKAKQILGKKSDWGNILEYYTLKLFLANHVHKNKMDELTPDELEAINYLINYIFSIDTIYIRDFIIIEALFGFNEQLFELKFLEYLEKLIIKGLEEAKYRTENSTRRYASTGKLLIRAYSRYGYYDKAEKLIYRLKIILSQEVSYETSLLPLFIINIYEVYNLLRQNNPKAIELANTVIHYMDAQNELFPLAWMFEIKNTFIQDVQLLNKTGIPFPMNDCE</sequence>
<dbReference type="SMART" id="SM00530">
    <property type="entry name" value="HTH_XRE"/>
    <property type="match status" value="1"/>
</dbReference>
<dbReference type="Proteomes" id="UP000280535">
    <property type="component" value="Unassembled WGS sequence"/>
</dbReference>
<feature type="domain" description="HTH cro/C1-type" evidence="1">
    <location>
        <begin position="10"/>
        <end position="63"/>
    </location>
</feature>
<dbReference type="Gene3D" id="1.25.40.10">
    <property type="entry name" value="Tetratricopeptide repeat domain"/>
    <property type="match status" value="1"/>
</dbReference>
<dbReference type="RefSeq" id="WP_125411258.1">
    <property type="nucleotide sequence ID" value="NZ_RJOA01000008.1"/>
</dbReference>
<evidence type="ECO:0000313" key="3">
    <source>
        <dbReference type="Proteomes" id="UP000280535"/>
    </source>
</evidence>
<organism evidence="2 3">
    <name type="scientific">Streptococcus mitis</name>
    <dbReference type="NCBI Taxonomy" id="28037"/>
    <lineage>
        <taxon>Bacteria</taxon>
        <taxon>Bacillati</taxon>
        <taxon>Bacillota</taxon>
        <taxon>Bacilli</taxon>
        <taxon>Lactobacillales</taxon>
        <taxon>Streptococcaceae</taxon>
        <taxon>Streptococcus</taxon>
        <taxon>Streptococcus mitis group</taxon>
    </lineage>
</organism>
<dbReference type="SUPFAM" id="SSF47413">
    <property type="entry name" value="lambda repressor-like DNA-binding domains"/>
    <property type="match status" value="1"/>
</dbReference>
<gene>
    <name evidence="2" type="ORF">D8843_04705</name>
</gene>
<dbReference type="InterPro" id="IPR053163">
    <property type="entry name" value="HTH-type_regulator_Rgg"/>
</dbReference>
<dbReference type="GO" id="GO:0003677">
    <property type="term" value="F:DNA binding"/>
    <property type="evidence" value="ECO:0007669"/>
    <property type="project" value="InterPro"/>
</dbReference>
<proteinExistence type="predicted"/>
<evidence type="ECO:0000313" key="2">
    <source>
        <dbReference type="EMBL" id="RSI98722.1"/>
    </source>
</evidence>
<comment type="caution">
    <text evidence="2">The sequence shown here is derived from an EMBL/GenBank/DDBJ whole genome shotgun (WGS) entry which is preliminary data.</text>
</comment>
<dbReference type="PANTHER" id="PTHR37038">
    <property type="entry name" value="TRANSCRIPTIONAL REGULATOR-RELATED"/>
    <property type="match status" value="1"/>
</dbReference>
<dbReference type="InterPro" id="IPR001387">
    <property type="entry name" value="Cro/C1-type_HTH"/>
</dbReference>
<dbReference type="PROSITE" id="PS50943">
    <property type="entry name" value="HTH_CROC1"/>
    <property type="match status" value="1"/>
</dbReference>
<accession>A0A428DRY8</accession>
<dbReference type="InterPro" id="IPR010982">
    <property type="entry name" value="Lambda_DNA-bd_dom_sf"/>
</dbReference>
<evidence type="ECO:0000259" key="1">
    <source>
        <dbReference type="PROSITE" id="PS50943"/>
    </source>
</evidence>
<dbReference type="AlphaFoldDB" id="A0A428DRY8"/>
<reference evidence="2 3" key="1">
    <citation type="submission" date="2018-11" db="EMBL/GenBank/DDBJ databases">
        <title>Species Designations Belie Phenotypic and Genotypic Heterogeneity in Oral Streptococci.</title>
        <authorList>
            <person name="Velsko I."/>
        </authorList>
    </citation>
    <scope>NUCLEOTIDE SEQUENCE [LARGE SCALE GENOMIC DNA]</scope>
    <source>
        <strain evidence="2 3">BCC49</strain>
    </source>
</reference>
<protein>
    <submittedName>
        <fullName evidence="2">Helix-turn-helix domain protein</fullName>
    </submittedName>
</protein>
<dbReference type="Pfam" id="PF01381">
    <property type="entry name" value="HTH_3"/>
    <property type="match status" value="1"/>
</dbReference>
<dbReference type="EMBL" id="RJOA01000008">
    <property type="protein sequence ID" value="RSI98722.1"/>
    <property type="molecule type" value="Genomic_DNA"/>
</dbReference>
<name>A0A428DRY8_STRMT</name>
<dbReference type="InterPro" id="IPR011990">
    <property type="entry name" value="TPR-like_helical_dom_sf"/>
</dbReference>